<dbReference type="EMBL" id="PYDT01000002">
    <property type="protein sequence ID" value="THU70043.1"/>
    <property type="molecule type" value="Genomic_DNA"/>
</dbReference>
<evidence type="ECO:0000259" key="1">
    <source>
        <dbReference type="PROSITE" id="PS50011"/>
    </source>
</evidence>
<feature type="domain" description="Protein kinase" evidence="1">
    <location>
        <begin position="9"/>
        <end position="76"/>
    </location>
</feature>
<dbReference type="GO" id="GO:0005524">
    <property type="term" value="F:ATP binding"/>
    <property type="evidence" value="ECO:0007669"/>
    <property type="project" value="InterPro"/>
</dbReference>
<dbReference type="PROSITE" id="PS50011">
    <property type="entry name" value="PROTEIN_KINASE_DOM"/>
    <property type="match status" value="1"/>
</dbReference>
<evidence type="ECO:0000313" key="3">
    <source>
        <dbReference type="Proteomes" id="UP000317650"/>
    </source>
</evidence>
<sequence>MDRIIGGKYGQERMFGSGFFGEIYLATHVDTFEIVAVRIENRRAKHPLLFYEAKLYNILQGGIRSIGVVAKHRTYS</sequence>
<dbReference type="GO" id="GO:0004672">
    <property type="term" value="F:protein kinase activity"/>
    <property type="evidence" value="ECO:0007669"/>
    <property type="project" value="InterPro"/>
</dbReference>
<dbReference type="AlphaFoldDB" id="A0A4S8K5C4"/>
<gene>
    <name evidence="2" type="ORF">C4D60_Mb08t20860</name>
</gene>
<keyword evidence="3" id="KW-1185">Reference proteome</keyword>
<evidence type="ECO:0000313" key="2">
    <source>
        <dbReference type="EMBL" id="THU70043.1"/>
    </source>
</evidence>
<protein>
    <recommendedName>
        <fullName evidence="1">Protein kinase domain-containing protein</fullName>
    </recommendedName>
</protein>
<dbReference type="SUPFAM" id="SSF56112">
    <property type="entry name" value="Protein kinase-like (PK-like)"/>
    <property type="match status" value="1"/>
</dbReference>
<dbReference type="Proteomes" id="UP000317650">
    <property type="component" value="Chromosome 8"/>
</dbReference>
<dbReference type="InterPro" id="IPR011009">
    <property type="entry name" value="Kinase-like_dom_sf"/>
</dbReference>
<organism evidence="2 3">
    <name type="scientific">Musa balbisiana</name>
    <name type="common">Banana</name>
    <dbReference type="NCBI Taxonomy" id="52838"/>
    <lineage>
        <taxon>Eukaryota</taxon>
        <taxon>Viridiplantae</taxon>
        <taxon>Streptophyta</taxon>
        <taxon>Embryophyta</taxon>
        <taxon>Tracheophyta</taxon>
        <taxon>Spermatophyta</taxon>
        <taxon>Magnoliopsida</taxon>
        <taxon>Liliopsida</taxon>
        <taxon>Zingiberales</taxon>
        <taxon>Musaceae</taxon>
        <taxon>Musa</taxon>
    </lineage>
</organism>
<dbReference type="STRING" id="52838.A0A4S8K5C4"/>
<name>A0A4S8K5C4_MUSBA</name>
<dbReference type="InterPro" id="IPR000719">
    <property type="entry name" value="Prot_kinase_dom"/>
</dbReference>
<reference evidence="2 3" key="1">
    <citation type="journal article" date="2019" name="Nat. Plants">
        <title>Genome sequencing of Musa balbisiana reveals subgenome evolution and function divergence in polyploid bananas.</title>
        <authorList>
            <person name="Yao X."/>
        </authorList>
    </citation>
    <scope>NUCLEOTIDE SEQUENCE [LARGE SCALE GENOMIC DNA]</scope>
    <source>
        <strain evidence="3">cv. DH-PKW</strain>
        <tissue evidence="2">Leaves</tissue>
    </source>
</reference>
<proteinExistence type="predicted"/>
<comment type="caution">
    <text evidence="2">The sequence shown here is derived from an EMBL/GenBank/DDBJ whole genome shotgun (WGS) entry which is preliminary data.</text>
</comment>
<dbReference type="Gene3D" id="3.30.200.20">
    <property type="entry name" value="Phosphorylase Kinase, domain 1"/>
    <property type="match status" value="1"/>
</dbReference>
<accession>A0A4S8K5C4</accession>